<name>A0A7G9GVS6_9FUSO</name>
<dbReference type="SUPFAM" id="SSF53187">
    <property type="entry name" value="Zn-dependent exopeptidases"/>
    <property type="match status" value="1"/>
</dbReference>
<dbReference type="InterPro" id="IPR011650">
    <property type="entry name" value="Peptidase_M20_dimer"/>
</dbReference>
<dbReference type="PANTHER" id="PTHR30575">
    <property type="entry name" value="PEPTIDASE M20"/>
    <property type="match status" value="1"/>
</dbReference>
<dbReference type="InterPro" id="IPR002933">
    <property type="entry name" value="Peptidase_M20"/>
</dbReference>
<keyword evidence="3" id="KW-1185">Reference proteome</keyword>
<organism evidence="2 3">
    <name type="scientific">Fusobacterium hominis</name>
    <dbReference type="NCBI Taxonomy" id="2764326"/>
    <lineage>
        <taxon>Bacteria</taxon>
        <taxon>Fusobacteriati</taxon>
        <taxon>Fusobacteriota</taxon>
        <taxon>Fusobacteriia</taxon>
        <taxon>Fusobacteriales</taxon>
        <taxon>Fusobacteriaceae</taxon>
        <taxon>Fusobacterium</taxon>
    </lineage>
</organism>
<reference evidence="2 3" key="1">
    <citation type="submission" date="2020-08" db="EMBL/GenBank/DDBJ databases">
        <authorList>
            <person name="Liu C."/>
            <person name="Sun Q."/>
        </authorList>
    </citation>
    <scope>NUCLEOTIDE SEQUENCE [LARGE SCALE GENOMIC DNA]</scope>
    <source>
        <strain evidence="2 3">NSJ-57</strain>
    </source>
</reference>
<dbReference type="GO" id="GO:0071713">
    <property type="term" value="F:para-aminobenzoyl-glutamate hydrolase activity"/>
    <property type="evidence" value="ECO:0007669"/>
    <property type="project" value="TreeGrafter"/>
</dbReference>
<dbReference type="Pfam" id="PF07687">
    <property type="entry name" value="M20_dimer"/>
    <property type="match status" value="1"/>
</dbReference>
<protein>
    <submittedName>
        <fullName evidence="2">Peptidase dimerization domain-containing protein</fullName>
    </submittedName>
</protein>
<dbReference type="Gene3D" id="3.40.630.10">
    <property type="entry name" value="Zn peptidases"/>
    <property type="match status" value="1"/>
</dbReference>
<sequence length="419" mass="47507">MDKFQEIYQIGEDIYLNPELGFKEVHTSSLVENYVKKYFPDVVIERFAKTGIKFNIGNKKPLHIAFVAELDAVFAPSHFHANPKTGAAHNCGHYSQVAIILHLFRSLIENEKYEKFDFSMGFVFVPAEEYLDLEFRHKLKDMGEISYLGGKPEAMKLGIFDEYDLAICVHAMGGIFPERSIEINCDLAGFMYKNYKFKGKAAHAGFAPFAGVNAYSISTLFNVALGLARQQIDEKHLVRINPVILESNMGVNVIPNEITVGTDIRAHSVEYMMKLSKDLDNMAKGSAMALGGQVEIENNMGYLPFIQSRYLSNFVRKAYEKFDIIKVCKDENPISAAGDIGDLSFMLPCIQIGYSGFKGTIHGDDFIHDDIEYIFSIFPQFLMKVLEEMNEKIDKTKLYKRTYEEYKKAIDILGGINEK</sequence>
<dbReference type="Pfam" id="PF01546">
    <property type="entry name" value="Peptidase_M20"/>
    <property type="match status" value="1"/>
</dbReference>
<dbReference type="SUPFAM" id="SSF55031">
    <property type="entry name" value="Bacterial exopeptidase dimerisation domain"/>
    <property type="match status" value="1"/>
</dbReference>
<dbReference type="GO" id="GO:0016805">
    <property type="term" value="F:dipeptidase activity"/>
    <property type="evidence" value="ECO:0007669"/>
    <property type="project" value="TreeGrafter"/>
</dbReference>
<dbReference type="GO" id="GO:0046657">
    <property type="term" value="P:folic acid catabolic process"/>
    <property type="evidence" value="ECO:0007669"/>
    <property type="project" value="TreeGrafter"/>
</dbReference>
<dbReference type="EMBL" id="CP060637">
    <property type="protein sequence ID" value="QNM14908.1"/>
    <property type="molecule type" value="Genomic_DNA"/>
</dbReference>
<feature type="domain" description="Peptidase M20 dimerisation" evidence="1">
    <location>
        <begin position="194"/>
        <end position="282"/>
    </location>
</feature>
<dbReference type="PANTHER" id="PTHR30575:SF3">
    <property type="entry name" value="PEPTIDASE M20 DIMERISATION DOMAIN-CONTAINING PROTEIN"/>
    <property type="match status" value="1"/>
</dbReference>
<dbReference type="InterPro" id="IPR036264">
    <property type="entry name" value="Bact_exopeptidase_dim_dom"/>
</dbReference>
<dbReference type="RefSeq" id="WP_187422774.1">
    <property type="nucleotide sequence ID" value="NZ_CP060637.1"/>
</dbReference>
<dbReference type="Proteomes" id="UP000515913">
    <property type="component" value="Chromosome"/>
</dbReference>
<proteinExistence type="predicted"/>
<gene>
    <name evidence="2" type="ORF">H9Q81_08120</name>
</gene>
<accession>A0A7G9GVS6</accession>
<dbReference type="KEGG" id="fho:H9Q81_08120"/>
<dbReference type="Gene3D" id="3.30.70.360">
    <property type="match status" value="1"/>
</dbReference>
<dbReference type="GO" id="GO:0005737">
    <property type="term" value="C:cytoplasm"/>
    <property type="evidence" value="ECO:0007669"/>
    <property type="project" value="TreeGrafter"/>
</dbReference>
<dbReference type="InterPro" id="IPR052030">
    <property type="entry name" value="Peptidase_M20/M20A_hydrolases"/>
</dbReference>
<dbReference type="AlphaFoldDB" id="A0A7G9GVS6"/>
<evidence type="ECO:0000313" key="2">
    <source>
        <dbReference type="EMBL" id="QNM14908.1"/>
    </source>
</evidence>
<evidence type="ECO:0000259" key="1">
    <source>
        <dbReference type="Pfam" id="PF07687"/>
    </source>
</evidence>
<evidence type="ECO:0000313" key="3">
    <source>
        <dbReference type="Proteomes" id="UP000515913"/>
    </source>
</evidence>